<sequence length="529" mass="58150">MLLASHRAMQRVKTLISGQNACIIPGLPGRDDYLLARALNVPLITAGPSTLRECSTRGGAVQLLREAGLPVPENTQKTQLYKMLRPKKTGASKKDDKHAQGRGRYSDEQLASQALEDLDAHAVLCDTSSYGSWKEFYANFLVLGGLVEASLDSPPSNATTLTALMWIDGDDQRAAVCQLGRHLPSDARAPRRPAHACVEGRESVLRSWDSRIRRSGFSLAGFRDRKCAGCREPENRFFAERGPFDRFPTRDRVAAGSRERLGAVRREQVKADAAALPVEGASEASHKRRRDGPGESPGARVPLQRHDLAHELRMLQTRHVPGPLPDRKHRLQRKVEGRHARFVLVRAEKHGVSSAAPSTEDAVRLFVFHLSLIQRLSTTSSLGGESNFLPAAMFLKRYLSGIHAQAPPKPGPGFALSARARSRRNAVADLKKVRRSSKTVDVAGAVDDPAEQTLEGLLEDIGAADLANQQSVPEWRIAAEDVRKMAVAEAKKHAEEKERSWATVKVVTLRDIQRNYEESKAPTSAETKS</sequence>
<feature type="region of interest" description="Disordered" evidence="1">
    <location>
        <begin position="272"/>
        <end position="302"/>
    </location>
</feature>
<protein>
    <submittedName>
        <fullName evidence="2">Uncharacterized protein</fullName>
    </submittedName>
</protein>
<dbReference type="EMBL" id="JAEFCI010003476">
    <property type="protein sequence ID" value="KAG5461546.1"/>
    <property type="molecule type" value="Genomic_DNA"/>
</dbReference>
<dbReference type="PANTHER" id="PTHR14465:SF0">
    <property type="entry name" value="IQ DOMAIN-CONTAINING PROTEIN H"/>
    <property type="match status" value="1"/>
</dbReference>
<feature type="compositionally biased region" description="Basic and acidic residues" evidence="1">
    <location>
        <begin position="92"/>
        <end position="107"/>
    </location>
</feature>
<comment type="caution">
    <text evidence="2">The sequence shown here is derived from an EMBL/GenBank/DDBJ whole genome shotgun (WGS) entry which is preliminary data.</text>
</comment>
<accession>A0A8H7ZY34</accession>
<proteinExistence type="predicted"/>
<name>A0A8H7ZY34_9FUNG</name>
<dbReference type="InterPro" id="IPR038752">
    <property type="entry name" value="IQCH"/>
</dbReference>
<dbReference type="AlphaFoldDB" id="A0A8H7ZY34"/>
<evidence type="ECO:0000313" key="3">
    <source>
        <dbReference type="Proteomes" id="UP000673691"/>
    </source>
</evidence>
<reference evidence="2 3" key="1">
    <citation type="journal article" name="Sci. Rep.">
        <title>Genome-scale phylogenetic analyses confirm Olpidium as the closest living zoosporic fungus to the non-flagellated, terrestrial fungi.</title>
        <authorList>
            <person name="Chang Y."/>
            <person name="Rochon D."/>
            <person name="Sekimoto S."/>
            <person name="Wang Y."/>
            <person name="Chovatia M."/>
            <person name="Sandor L."/>
            <person name="Salamov A."/>
            <person name="Grigoriev I.V."/>
            <person name="Stajich J.E."/>
            <person name="Spatafora J.W."/>
        </authorList>
    </citation>
    <scope>NUCLEOTIDE SEQUENCE [LARGE SCALE GENOMIC DNA]</scope>
    <source>
        <strain evidence="2">S191</strain>
    </source>
</reference>
<dbReference type="PANTHER" id="PTHR14465">
    <property type="entry name" value="IQ DOMAIN-CONTAINING PROTEIN H"/>
    <property type="match status" value="1"/>
</dbReference>
<evidence type="ECO:0000256" key="1">
    <source>
        <dbReference type="SAM" id="MobiDB-lite"/>
    </source>
</evidence>
<feature type="region of interest" description="Disordered" evidence="1">
    <location>
        <begin position="85"/>
        <end position="107"/>
    </location>
</feature>
<keyword evidence="3" id="KW-1185">Reference proteome</keyword>
<dbReference type="Proteomes" id="UP000673691">
    <property type="component" value="Unassembled WGS sequence"/>
</dbReference>
<gene>
    <name evidence="2" type="ORF">BJ554DRAFT_6239</name>
</gene>
<evidence type="ECO:0000313" key="2">
    <source>
        <dbReference type="EMBL" id="KAG5461546.1"/>
    </source>
</evidence>
<organism evidence="2 3">
    <name type="scientific">Olpidium bornovanus</name>
    <dbReference type="NCBI Taxonomy" id="278681"/>
    <lineage>
        <taxon>Eukaryota</taxon>
        <taxon>Fungi</taxon>
        <taxon>Fungi incertae sedis</taxon>
        <taxon>Olpidiomycota</taxon>
        <taxon>Olpidiomycotina</taxon>
        <taxon>Olpidiomycetes</taxon>
        <taxon>Olpidiales</taxon>
        <taxon>Olpidiaceae</taxon>
        <taxon>Olpidium</taxon>
    </lineage>
</organism>
<dbReference type="OrthoDB" id="2117703at2759"/>